<sequence>LDHRGAGFCAFFSRNCDRISGDAFDFDQTFRLQSTFSLIISEIKFYPITIMLEIMSSSPEYANCLRCAIYLQGSVATTPIDIFTSVSITHYLFV</sequence>
<dbReference type="Proteomes" id="UP000036681">
    <property type="component" value="Unplaced"/>
</dbReference>
<keyword evidence="1" id="KW-1185">Reference proteome</keyword>
<dbReference type="WBParaSite" id="ALUE_0001093901-mRNA-1">
    <property type="protein sequence ID" value="ALUE_0001093901-mRNA-1"/>
    <property type="gene ID" value="ALUE_0001093901"/>
</dbReference>
<reference evidence="2" key="1">
    <citation type="submission" date="2017-02" db="UniProtKB">
        <authorList>
            <consortium name="WormBaseParasite"/>
        </authorList>
    </citation>
    <scope>IDENTIFICATION</scope>
</reference>
<organism evidence="1 2">
    <name type="scientific">Ascaris lumbricoides</name>
    <name type="common">Giant roundworm</name>
    <dbReference type="NCBI Taxonomy" id="6252"/>
    <lineage>
        <taxon>Eukaryota</taxon>
        <taxon>Metazoa</taxon>
        <taxon>Ecdysozoa</taxon>
        <taxon>Nematoda</taxon>
        <taxon>Chromadorea</taxon>
        <taxon>Rhabditida</taxon>
        <taxon>Spirurina</taxon>
        <taxon>Ascaridomorpha</taxon>
        <taxon>Ascaridoidea</taxon>
        <taxon>Ascarididae</taxon>
        <taxon>Ascaris</taxon>
    </lineage>
</organism>
<dbReference type="AlphaFoldDB" id="A0A0M3I2Z1"/>
<accession>A0A0M3I2Z1</accession>
<name>A0A0M3I2Z1_ASCLU</name>
<evidence type="ECO:0000313" key="1">
    <source>
        <dbReference type="Proteomes" id="UP000036681"/>
    </source>
</evidence>
<protein>
    <submittedName>
        <fullName evidence="2">Ovule protein</fullName>
    </submittedName>
</protein>
<proteinExistence type="predicted"/>
<evidence type="ECO:0000313" key="2">
    <source>
        <dbReference type="WBParaSite" id="ALUE_0001093901-mRNA-1"/>
    </source>
</evidence>